<feature type="region of interest" description="Disordered" evidence="1">
    <location>
        <begin position="812"/>
        <end position="923"/>
    </location>
</feature>
<feature type="compositionally biased region" description="Basic and acidic residues" evidence="1">
    <location>
        <begin position="875"/>
        <end position="890"/>
    </location>
</feature>
<feature type="domain" description="Fungal-type protein kinase" evidence="2">
    <location>
        <begin position="206"/>
        <end position="570"/>
    </location>
</feature>
<evidence type="ECO:0000313" key="3">
    <source>
        <dbReference type="EMBL" id="PCH41876.1"/>
    </source>
</evidence>
<dbReference type="InterPro" id="IPR011009">
    <property type="entry name" value="Kinase-like_dom_sf"/>
</dbReference>
<dbReference type="EMBL" id="KB468124">
    <property type="protein sequence ID" value="PCH41876.1"/>
    <property type="molecule type" value="Genomic_DNA"/>
</dbReference>
<evidence type="ECO:0000256" key="1">
    <source>
        <dbReference type="SAM" id="MobiDB-lite"/>
    </source>
</evidence>
<feature type="region of interest" description="Disordered" evidence="1">
    <location>
        <begin position="669"/>
        <end position="730"/>
    </location>
</feature>
<dbReference type="AlphaFoldDB" id="A0A2H3JI64"/>
<accession>A0A2H3JI64</accession>
<keyword evidence="4" id="KW-1185">Reference proteome</keyword>
<name>A0A2H3JI64_WOLCO</name>
<organism evidence="3 4">
    <name type="scientific">Wolfiporia cocos (strain MD-104)</name>
    <name type="common">Brown rot fungus</name>
    <dbReference type="NCBI Taxonomy" id="742152"/>
    <lineage>
        <taxon>Eukaryota</taxon>
        <taxon>Fungi</taxon>
        <taxon>Dikarya</taxon>
        <taxon>Basidiomycota</taxon>
        <taxon>Agaricomycotina</taxon>
        <taxon>Agaricomycetes</taxon>
        <taxon>Polyporales</taxon>
        <taxon>Phaeolaceae</taxon>
        <taxon>Wolfiporia</taxon>
    </lineage>
</organism>
<dbReference type="OrthoDB" id="3265188at2759"/>
<feature type="compositionally biased region" description="Basic and acidic residues" evidence="1">
    <location>
        <begin position="818"/>
        <end position="836"/>
    </location>
</feature>
<dbReference type="STRING" id="742152.A0A2H3JI64"/>
<feature type="region of interest" description="Disordered" evidence="1">
    <location>
        <begin position="1"/>
        <end position="22"/>
    </location>
</feature>
<protein>
    <recommendedName>
        <fullName evidence="2">Fungal-type protein kinase domain-containing protein</fullName>
    </recommendedName>
</protein>
<feature type="compositionally biased region" description="Polar residues" evidence="1">
    <location>
        <begin position="857"/>
        <end position="867"/>
    </location>
</feature>
<sequence>MASSSRSAPATRARPLSFDFTDRTSGVDRRKAWLNVPTAEEARWGQTGEERRKRNSDLAKDAWQLMAKRTPLTMDAFLHEFLPAPQRSQDKPRRTRLFKGVSECCNAEEILKQLATALNDASDVHSLCPGLRFHLKSYPGGGDSTRPPVVCCLANSTAAPLRHSEQGVDLGFAELFIDAHPDPVTDFVDCVHPRWRISRGLIAQSEEKEASLRIGETVTCAAEIFGRQHRRFCFSVSVSGTLYRIFHWDRAGVSVTRAHDLHEDPGYLCEFLWRFAHASDEGRGFDPTVRPATEEQEVSFERVVRRHAQEQILCEDNEALADAMEEHYVPGRVAQVAVVDGDDQQVYWYTVSRPVVSPYNLWNKGTRGWWAVSEDGSITFLKEIWRVGTEYDEGRTLDHLQRANVRHVPVALHYGNVWETPNRAMDAGYSEYESETEFDELTKGTAHYRIATDTVGYDLKRVTGAKDLLFATRDILEALQDAQKWPKIHRDVSIGNILLVVDRKSKRCRGCLIDWEYSADLDAEGKPYDDAHGTKFQFGTPSFMSVDRLNCSGPHSIEDDMESLLYVVLYCALRDSKTTTPAADAREACRALFSRPQRTKQGRWVCPPAKAKNQQDRRITKGVRFRSNALNHWLDTMLKLNSSRDTWTYQRVAHEWDRILAMWDELQAGGAKEEPSTGPGTAPPPRADTCQEVNAKADFDERRDNRDEQKRKAPHDPEEAKGRHATKRPKVELVVKFTTNKRKAQNLPVVEYVKDGGGGRVKEEASLLQRRQEEEEAKLPKDILKDKLAATRAWVEAQQACIESMEQKADIWQNGSMDTEKVDCKPSEGGGKRKVDAGPPDQDDGERVAKRVKETKSLQALSGTNKARGSGEGSVDQRQDSRAGAKKFELHPPLTRQQEPRFAVSTPKVEGLRVTRSMTRALS</sequence>
<feature type="compositionally biased region" description="Low complexity" evidence="1">
    <location>
        <begin position="1"/>
        <end position="15"/>
    </location>
</feature>
<feature type="compositionally biased region" description="Basic and acidic residues" evidence="1">
    <location>
        <begin position="845"/>
        <end position="856"/>
    </location>
</feature>
<dbReference type="InterPro" id="IPR040976">
    <property type="entry name" value="Pkinase_fungal"/>
</dbReference>
<proteinExistence type="predicted"/>
<gene>
    <name evidence="3" type="ORF">WOLCODRAFT_163397</name>
</gene>
<dbReference type="PANTHER" id="PTHR38248">
    <property type="entry name" value="FUNK1 6"/>
    <property type="match status" value="1"/>
</dbReference>
<dbReference type="PANTHER" id="PTHR38248:SF2">
    <property type="entry name" value="FUNK1 11"/>
    <property type="match status" value="1"/>
</dbReference>
<reference evidence="3 4" key="1">
    <citation type="journal article" date="2012" name="Science">
        <title>The Paleozoic origin of enzymatic lignin decomposition reconstructed from 31 fungal genomes.</title>
        <authorList>
            <person name="Floudas D."/>
            <person name="Binder M."/>
            <person name="Riley R."/>
            <person name="Barry K."/>
            <person name="Blanchette R.A."/>
            <person name="Henrissat B."/>
            <person name="Martinez A.T."/>
            <person name="Otillar R."/>
            <person name="Spatafora J.W."/>
            <person name="Yadav J.S."/>
            <person name="Aerts A."/>
            <person name="Benoit I."/>
            <person name="Boyd A."/>
            <person name="Carlson A."/>
            <person name="Copeland A."/>
            <person name="Coutinho P.M."/>
            <person name="de Vries R.P."/>
            <person name="Ferreira P."/>
            <person name="Findley K."/>
            <person name="Foster B."/>
            <person name="Gaskell J."/>
            <person name="Glotzer D."/>
            <person name="Gorecki P."/>
            <person name="Heitman J."/>
            <person name="Hesse C."/>
            <person name="Hori C."/>
            <person name="Igarashi K."/>
            <person name="Jurgens J.A."/>
            <person name="Kallen N."/>
            <person name="Kersten P."/>
            <person name="Kohler A."/>
            <person name="Kuees U."/>
            <person name="Kumar T.K.A."/>
            <person name="Kuo A."/>
            <person name="LaButti K."/>
            <person name="Larrondo L.F."/>
            <person name="Lindquist E."/>
            <person name="Ling A."/>
            <person name="Lombard V."/>
            <person name="Lucas S."/>
            <person name="Lundell T."/>
            <person name="Martin R."/>
            <person name="McLaughlin D.J."/>
            <person name="Morgenstern I."/>
            <person name="Morin E."/>
            <person name="Murat C."/>
            <person name="Nagy L.G."/>
            <person name="Nolan M."/>
            <person name="Ohm R.A."/>
            <person name="Patyshakuliyeva A."/>
            <person name="Rokas A."/>
            <person name="Ruiz-Duenas F.J."/>
            <person name="Sabat G."/>
            <person name="Salamov A."/>
            <person name="Samejima M."/>
            <person name="Schmutz J."/>
            <person name="Slot J.C."/>
            <person name="St John F."/>
            <person name="Stenlid J."/>
            <person name="Sun H."/>
            <person name="Sun S."/>
            <person name="Syed K."/>
            <person name="Tsang A."/>
            <person name="Wiebenga A."/>
            <person name="Young D."/>
            <person name="Pisabarro A."/>
            <person name="Eastwood D.C."/>
            <person name="Martin F."/>
            <person name="Cullen D."/>
            <person name="Grigoriev I.V."/>
            <person name="Hibbett D.S."/>
        </authorList>
    </citation>
    <scope>NUCLEOTIDE SEQUENCE [LARGE SCALE GENOMIC DNA]</scope>
    <source>
        <strain evidence="3 4">MD-104</strain>
    </source>
</reference>
<dbReference type="Gene3D" id="1.10.510.10">
    <property type="entry name" value="Transferase(Phosphotransferase) domain 1"/>
    <property type="match status" value="1"/>
</dbReference>
<dbReference type="SUPFAM" id="SSF56112">
    <property type="entry name" value="Protein kinase-like (PK-like)"/>
    <property type="match status" value="1"/>
</dbReference>
<evidence type="ECO:0000313" key="4">
    <source>
        <dbReference type="Proteomes" id="UP000218811"/>
    </source>
</evidence>
<dbReference type="OMA" id="VAYVIDW"/>
<dbReference type="Proteomes" id="UP000218811">
    <property type="component" value="Unassembled WGS sequence"/>
</dbReference>
<feature type="compositionally biased region" description="Basic and acidic residues" evidence="1">
    <location>
        <begin position="695"/>
        <end position="722"/>
    </location>
</feature>
<evidence type="ECO:0000259" key="2">
    <source>
        <dbReference type="Pfam" id="PF17667"/>
    </source>
</evidence>
<dbReference type="Pfam" id="PF17667">
    <property type="entry name" value="Pkinase_fungal"/>
    <property type="match status" value="1"/>
</dbReference>